<evidence type="ECO:0000313" key="4">
    <source>
        <dbReference type="Proteomes" id="UP001179280"/>
    </source>
</evidence>
<name>A0ABS2SY70_9BACI</name>
<dbReference type="PANTHER" id="PTHR21064:SF6">
    <property type="entry name" value="AMINOGLYCOSIDE PHOSPHOTRANSFERASE DOMAIN-CONTAINING PROTEIN"/>
    <property type="match status" value="1"/>
</dbReference>
<keyword evidence="3" id="KW-0418">Kinase</keyword>
<accession>A0ABS2SY70</accession>
<proteinExistence type="inferred from homology"/>
<evidence type="ECO:0000256" key="1">
    <source>
        <dbReference type="ARBA" id="ARBA00038240"/>
    </source>
</evidence>
<dbReference type="SUPFAM" id="SSF56112">
    <property type="entry name" value="Protein kinase-like (PK-like)"/>
    <property type="match status" value="1"/>
</dbReference>
<dbReference type="GO" id="GO:0016301">
    <property type="term" value="F:kinase activity"/>
    <property type="evidence" value="ECO:0007669"/>
    <property type="project" value="UniProtKB-KW"/>
</dbReference>
<dbReference type="PANTHER" id="PTHR21064">
    <property type="entry name" value="AMINOGLYCOSIDE PHOSPHOTRANSFERASE DOMAIN-CONTAINING PROTEIN-RELATED"/>
    <property type="match status" value="1"/>
</dbReference>
<evidence type="ECO:0000313" key="3">
    <source>
        <dbReference type="EMBL" id="MBM7839981.1"/>
    </source>
</evidence>
<gene>
    <name evidence="3" type="ORF">JOC54_003261</name>
</gene>
<feature type="domain" description="Aminoglycoside phosphotransferase" evidence="2">
    <location>
        <begin position="17"/>
        <end position="210"/>
    </location>
</feature>
<comment type="similarity">
    <text evidence="1">Belongs to the pseudomonas-type ThrB family.</text>
</comment>
<dbReference type="InterPro" id="IPR002575">
    <property type="entry name" value="Aminoglycoside_PTrfase"/>
</dbReference>
<dbReference type="InterPro" id="IPR011009">
    <property type="entry name" value="Kinase-like_dom_sf"/>
</dbReference>
<dbReference type="Pfam" id="PF01636">
    <property type="entry name" value="APH"/>
    <property type="match status" value="1"/>
</dbReference>
<comment type="caution">
    <text evidence="3">The sequence shown here is derived from an EMBL/GenBank/DDBJ whole genome shotgun (WGS) entry which is preliminary data.</text>
</comment>
<reference evidence="3" key="1">
    <citation type="submission" date="2021-01" db="EMBL/GenBank/DDBJ databases">
        <title>Genomic Encyclopedia of Type Strains, Phase IV (KMG-IV): sequencing the most valuable type-strain genomes for metagenomic binning, comparative biology and taxonomic classification.</title>
        <authorList>
            <person name="Goeker M."/>
        </authorList>
    </citation>
    <scope>NUCLEOTIDE SEQUENCE</scope>
    <source>
        <strain evidence="3">DSM 21943</strain>
    </source>
</reference>
<keyword evidence="4" id="KW-1185">Reference proteome</keyword>
<organism evidence="3 4">
    <name type="scientific">Shouchella xiaoxiensis</name>
    <dbReference type="NCBI Taxonomy" id="766895"/>
    <lineage>
        <taxon>Bacteria</taxon>
        <taxon>Bacillati</taxon>
        <taxon>Bacillota</taxon>
        <taxon>Bacilli</taxon>
        <taxon>Bacillales</taxon>
        <taxon>Bacillaceae</taxon>
        <taxon>Shouchella</taxon>
    </lineage>
</organism>
<dbReference type="Proteomes" id="UP001179280">
    <property type="component" value="Unassembled WGS sequence"/>
</dbReference>
<sequence>MRYIDNLYGIPIRYTDQITDRVQLLTSSQGLYILKKHPNSLKAKQEAELLHFLHTRGLSVPLPLETRHRSYVFTQENSYYTLKSYLPGSPLPMTDLLSKPDLMSIVGSELATLHDHFLDKEANLFRKRHLIQSLFSNVIPFLEAHEIALDVVSVLRHHEMEIKETFSSLPVQLIHRDLHFNHFLFHHNQFSGMIDFEHVEENIRLFDPCYFATSFLNEIYADPNLRSDWIPAIQTMFLSYHRKNPLTHAERKSIGFTMLGIEAIFIAFFSHDLDLVEKNRSMFFWIYNNKQEIDRLLHLR</sequence>
<keyword evidence="3" id="KW-0808">Transferase</keyword>
<dbReference type="InterPro" id="IPR050249">
    <property type="entry name" value="Pseudomonas-type_ThrB"/>
</dbReference>
<evidence type="ECO:0000259" key="2">
    <source>
        <dbReference type="Pfam" id="PF01636"/>
    </source>
</evidence>
<dbReference type="EMBL" id="JAFBCV010000011">
    <property type="protein sequence ID" value="MBM7839981.1"/>
    <property type="molecule type" value="Genomic_DNA"/>
</dbReference>
<protein>
    <submittedName>
        <fullName evidence="3">Ser/Thr protein kinase RdoA (MazF antagonist)</fullName>
    </submittedName>
</protein>
<dbReference type="RefSeq" id="WP_204467366.1">
    <property type="nucleotide sequence ID" value="NZ_JAFBCV010000011.1"/>
</dbReference>
<dbReference type="Gene3D" id="3.90.1200.10">
    <property type="match status" value="1"/>
</dbReference>